<accession>A0A6G7YPN2</accession>
<dbReference type="Proteomes" id="UP000503222">
    <property type="component" value="Chromosome"/>
</dbReference>
<dbReference type="EMBL" id="CP049869">
    <property type="protein sequence ID" value="QIK78700.1"/>
    <property type="molecule type" value="Genomic_DNA"/>
</dbReference>
<evidence type="ECO:0000313" key="3">
    <source>
        <dbReference type="Proteomes" id="UP000503222"/>
    </source>
</evidence>
<dbReference type="AlphaFoldDB" id="A0A6G7YPN2"/>
<dbReference type="GO" id="GO:0016787">
    <property type="term" value="F:hydrolase activity"/>
    <property type="evidence" value="ECO:0007669"/>
    <property type="project" value="UniProtKB-KW"/>
</dbReference>
<dbReference type="Pfam" id="PF04307">
    <property type="entry name" value="YdjM"/>
    <property type="match status" value="1"/>
</dbReference>
<keyword evidence="2" id="KW-0378">Hydrolase</keyword>
<proteinExistence type="predicted"/>
<dbReference type="RefSeq" id="WP_166411093.1">
    <property type="nucleotide sequence ID" value="NZ_CP049869.1"/>
</dbReference>
<dbReference type="KEGG" id="spii:G7077_07125"/>
<dbReference type="PANTHER" id="PTHR35531:SF1">
    <property type="entry name" value="INNER MEMBRANE PROTEIN YBCI-RELATED"/>
    <property type="match status" value="1"/>
</dbReference>
<keyword evidence="3" id="KW-1185">Reference proteome</keyword>
<keyword evidence="1" id="KW-0812">Transmembrane</keyword>
<dbReference type="PANTHER" id="PTHR35531">
    <property type="entry name" value="INNER MEMBRANE PROTEIN YBCI-RELATED"/>
    <property type="match status" value="1"/>
</dbReference>
<dbReference type="InterPro" id="IPR007404">
    <property type="entry name" value="YdjM-like"/>
</dbReference>
<evidence type="ECO:0000256" key="1">
    <source>
        <dbReference type="SAM" id="Phobius"/>
    </source>
</evidence>
<name>A0A6G7YPN2_9SPHN</name>
<gene>
    <name evidence="2" type="ORF">G7077_07125</name>
</gene>
<feature type="transmembrane region" description="Helical" evidence="1">
    <location>
        <begin position="59"/>
        <end position="78"/>
    </location>
</feature>
<sequence>MPTVITHALLPLIGAAAVPQARLTRPLIMVGMAAAMLPDADLVSRWFGVPHAADFGHRGATHTLLFALLIGGAAALCFRKRRLSAFLFVMLSNLSHSLADMLTGGGKGIMLLWPMDHERWKFLVHPVQVSPIGLQGFESGAIWPVFASELMWLLLPAVLLAAFLRFTAKSVAARPGVIDSGGKPT</sequence>
<organism evidence="2 3">
    <name type="scientific">Sphingomonas piscis</name>
    <dbReference type="NCBI Taxonomy" id="2714943"/>
    <lineage>
        <taxon>Bacteria</taxon>
        <taxon>Pseudomonadati</taxon>
        <taxon>Pseudomonadota</taxon>
        <taxon>Alphaproteobacteria</taxon>
        <taxon>Sphingomonadales</taxon>
        <taxon>Sphingomonadaceae</taxon>
        <taxon>Sphingomonas</taxon>
    </lineage>
</organism>
<feature type="transmembrane region" description="Helical" evidence="1">
    <location>
        <begin position="85"/>
        <end position="113"/>
    </location>
</feature>
<keyword evidence="1" id="KW-0472">Membrane</keyword>
<evidence type="ECO:0000313" key="2">
    <source>
        <dbReference type="EMBL" id="QIK78700.1"/>
    </source>
</evidence>
<protein>
    <submittedName>
        <fullName evidence="2">Metal-dependent hydrolase</fullName>
    </submittedName>
</protein>
<feature type="transmembrane region" description="Helical" evidence="1">
    <location>
        <begin position="141"/>
        <end position="164"/>
    </location>
</feature>
<keyword evidence="1" id="KW-1133">Transmembrane helix</keyword>
<reference evidence="2 3" key="1">
    <citation type="submission" date="2020-03" db="EMBL/GenBank/DDBJ databases">
        <title>Sphingomonas sp. nov., isolated from fish.</title>
        <authorList>
            <person name="Hyun D.-W."/>
            <person name="Bae J.-W."/>
        </authorList>
    </citation>
    <scope>NUCLEOTIDE SEQUENCE [LARGE SCALE GENOMIC DNA]</scope>
    <source>
        <strain evidence="2 3">HDW15B</strain>
    </source>
</reference>